<evidence type="ECO:0000313" key="2">
    <source>
        <dbReference type="EMBL" id="KKM13672.1"/>
    </source>
</evidence>
<organism evidence="2">
    <name type="scientific">marine sediment metagenome</name>
    <dbReference type="NCBI Taxonomy" id="412755"/>
    <lineage>
        <taxon>unclassified sequences</taxon>
        <taxon>metagenomes</taxon>
        <taxon>ecological metagenomes</taxon>
    </lineage>
</organism>
<dbReference type="GO" id="GO:0006351">
    <property type="term" value="P:DNA-templated transcription"/>
    <property type="evidence" value="ECO:0007669"/>
    <property type="project" value="InterPro"/>
</dbReference>
<protein>
    <recommendedName>
        <fullName evidence="1">DNA-directed RNA polymerase II subunit RPB9-like zinc ribbon domain-containing protein</fullName>
    </recommendedName>
</protein>
<dbReference type="SMART" id="SM00661">
    <property type="entry name" value="RPOL9"/>
    <property type="match status" value="1"/>
</dbReference>
<dbReference type="Pfam" id="PF02150">
    <property type="entry name" value="Zn_ribbon_RPB9"/>
    <property type="match status" value="1"/>
</dbReference>
<evidence type="ECO:0000259" key="1">
    <source>
        <dbReference type="SMART" id="SM00661"/>
    </source>
</evidence>
<reference evidence="2" key="1">
    <citation type="journal article" date="2015" name="Nature">
        <title>Complex archaea that bridge the gap between prokaryotes and eukaryotes.</title>
        <authorList>
            <person name="Spang A."/>
            <person name="Saw J.H."/>
            <person name="Jorgensen S.L."/>
            <person name="Zaremba-Niedzwiedzka K."/>
            <person name="Martijn J."/>
            <person name="Lind A.E."/>
            <person name="van Eijk R."/>
            <person name="Schleper C."/>
            <person name="Guy L."/>
            <person name="Ettema T.J."/>
        </authorList>
    </citation>
    <scope>NUCLEOTIDE SEQUENCE</scope>
</reference>
<dbReference type="AlphaFoldDB" id="A0A0F9HEX4"/>
<gene>
    <name evidence="2" type="ORF">LCGC14_1713890</name>
</gene>
<accession>A0A0F9HEX4</accession>
<dbReference type="EMBL" id="LAZR01015329">
    <property type="protein sequence ID" value="KKM13672.1"/>
    <property type="molecule type" value="Genomic_DNA"/>
</dbReference>
<feature type="domain" description="DNA-directed RNA polymerase II subunit RPB9-like zinc ribbon" evidence="1">
    <location>
        <begin position="36"/>
        <end position="86"/>
    </location>
</feature>
<sequence>MKRRIFKYIFPRIYLKVHIQTKKKQKKISKKVKTMKFCPDCENILIPRNGSLLCRACEKEFKFDHNINDYIIVKKIKHLENEFEPIILKKALNNNRISHQDREAYEEFFNVI</sequence>
<dbReference type="SUPFAM" id="SSF57783">
    <property type="entry name" value="Zinc beta-ribbon"/>
    <property type="match status" value="1"/>
</dbReference>
<proteinExistence type="predicted"/>
<name>A0A0F9HEX4_9ZZZZ</name>
<dbReference type="InterPro" id="IPR001529">
    <property type="entry name" value="Zn_ribbon_RPB9"/>
</dbReference>
<comment type="caution">
    <text evidence="2">The sequence shown here is derived from an EMBL/GenBank/DDBJ whole genome shotgun (WGS) entry which is preliminary data.</text>
</comment>